<dbReference type="PANTHER" id="PTHR43591:SF24">
    <property type="entry name" value="2-METHOXY-6-POLYPRENYL-1,4-BENZOQUINOL METHYLASE, MITOCHONDRIAL"/>
    <property type="match status" value="1"/>
</dbReference>
<dbReference type="Pfam" id="PF13649">
    <property type="entry name" value="Methyltransf_25"/>
    <property type="match status" value="1"/>
</dbReference>
<evidence type="ECO:0000259" key="2">
    <source>
        <dbReference type="Pfam" id="PF13649"/>
    </source>
</evidence>
<dbReference type="Gene3D" id="3.40.50.150">
    <property type="entry name" value="Vaccinia Virus protein VP39"/>
    <property type="match status" value="1"/>
</dbReference>
<sequence>MSILAAHFMPPPRPSSSTPTTMNIDSTISRRVPRNKDFLNKYGHRHHSFDPEKAPYPLSYDRQVLELESMDHSFVMHVKKSVSVVEFPDGPPKRSLDLGCGGGTWVLDAAKEWPDCEFVGFDLVDVQVPTSFLEPEVANRVVWVHGNFLTTKLPFDDDEFDHVHMHGLGRGIPENKWGVLFEEVNRILRPGGVVEVLEHDIVFPTLPTWFTAPLRARNKRSDSVHYPNGSHPRVDTLPSSSDIAPLPHDHALLESLYYAVFENRFINLRPTAILPIHFTSNFRRVISAPIVHFRMPTLPPLQALPQPLPPNALLLEASFSSDRSDISTPPHAPPTPRPITVSFSSTHSSATSKSTSSRESSLFSSLDGSAFTQPTTSPADFSPCSPALSCCTTDTLSSETAHVVKKPLYIVDSSAAESTSMGVAPSHSLIPLHEIDKLNERSLAMQLYWSYQSVLACQEAMYEELVDRTRNRTGELAAFGWETDQDLSELESRTKFEILVDRYKRDMQARISLWCSLAELGWSVPPREAMSKAELVEEERLYRAMLEARQYASEEDFHTPCRSVRIFVGYKDL</sequence>
<dbReference type="EMBL" id="KV448145">
    <property type="protein sequence ID" value="OAX43023.1"/>
    <property type="molecule type" value="Genomic_DNA"/>
</dbReference>
<dbReference type="InParanoid" id="A0A1B7NDT0"/>
<accession>A0A1B7NDT0</accession>
<gene>
    <name evidence="3" type="ORF">K503DRAFT_766229</name>
</gene>
<dbReference type="PANTHER" id="PTHR43591">
    <property type="entry name" value="METHYLTRANSFERASE"/>
    <property type="match status" value="1"/>
</dbReference>
<keyword evidence="4" id="KW-1185">Reference proteome</keyword>
<proteinExistence type="predicted"/>
<dbReference type="GO" id="GO:0008168">
    <property type="term" value="F:methyltransferase activity"/>
    <property type="evidence" value="ECO:0007669"/>
    <property type="project" value="UniProtKB-KW"/>
</dbReference>
<protein>
    <submittedName>
        <fullName evidence="3">S-adenosyl-L-methionine-dependent methyltransferase</fullName>
    </submittedName>
</protein>
<feature type="region of interest" description="Disordered" evidence="1">
    <location>
        <begin position="1"/>
        <end position="24"/>
    </location>
</feature>
<dbReference type="GO" id="GO:0032259">
    <property type="term" value="P:methylation"/>
    <property type="evidence" value="ECO:0007669"/>
    <property type="project" value="UniProtKB-KW"/>
</dbReference>
<feature type="domain" description="Methyltransferase" evidence="2">
    <location>
        <begin position="96"/>
        <end position="192"/>
    </location>
</feature>
<dbReference type="InterPro" id="IPR029063">
    <property type="entry name" value="SAM-dependent_MTases_sf"/>
</dbReference>
<evidence type="ECO:0000313" key="4">
    <source>
        <dbReference type="Proteomes" id="UP000092154"/>
    </source>
</evidence>
<dbReference type="Proteomes" id="UP000092154">
    <property type="component" value="Unassembled WGS sequence"/>
</dbReference>
<dbReference type="CDD" id="cd02440">
    <property type="entry name" value="AdoMet_MTases"/>
    <property type="match status" value="1"/>
</dbReference>
<dbReference type="OrthoDB" id="2013972at2759"/>
<organism evidence="3 4">
    <name type="scientific">Rhizopogon vinicolor AM-OR11-026</name>
    <dbReference type="NCBI Taxonomy" id="1314800"/>
    <lineage>
        <taxon>Eukaryota</taxon>
        <taxon>Fungi</taxon>
        <taxon>Dikarya</taxon>
        <taxon>Basidiomycota</taxon>
        <taxon>Agaricomycotina</taxon>
        <taxon>Agaricomycetes</taxon>
        <taxon>Agaricomycetidae</taxon>
        <taxon>Boletales</taxon>
        <taxon>Suillineae</taxon>
        <taxon>Rhizopogonaceae</taxon>
        <taxon>Rhizopogon</taxon>
    </lineage>
</organism>
<reference evidence="3 4" key="1">
    <citation type="submission" date="2016-06" db="EMBL/GenBank/DDBJ databases">
        <title>Comparative genomics of the ectomycorrhizal sister species Rhizopogon vinicolor and Rhizopogon vesiculosus (Basidiomycota: Boletales) reveals a divergence of the mating type B locus.</title>
        <authorList>
            <consortium name="DOE Joint Genome Institute"/>
            <person name="Mujic A.B."/>
            <person name="Kuo A."/>
            <person name="Tritt A."/>
            <person name="Lipzen A."/>
            <person name="Chen C."/>
            <person name="Johnson J."/>
            <person name="Sharma A."/>
            <person name="Barry K."/>
            <person name="Grigoriev I.V."/>
            <person name="Spatafora J.W."/>
        </authorList>
    </citation>
    <scope>NUCLEOTIDE SEQUENCE [LARGE SCALE GENOMIC DNA]</scope>
    <source>
        <strain evidence="3 4">AM-OR11-026</strain>
    </source>
</reference>
<dbReference type="SUPFAM" id="SSF53335">
    <property type="entry name" value="S-adenosyl-L-methionine-dependent methyltransferases"/>
    <property type="match status" value="1"/>
</dbReference>
<evidence type="ECO:0000313" key="3">
    <source>
        <dbReference type="EMBL" id="OAX43023.1"/>
    </source>
</evidence>
<name>A0A1B7NDT0_9AGAM</name>
<keyword evidence="3" id="KW-0808">Transferase</keyword>
<dbReference type="InterPro" id="IPR041698">
    <property type="entry name" value="Methyltransf_25"/>
</dbReference>
<keyword evidence="3" id="KW-0489">Methyltransferase</keyword>
<feature type="compositionally biased region" description="Low complexity" evidence="1">
    <location>
        <begin position="338"/>
        <end position="360"/>
    </location>
</feature>
<dbReference type="STRING" id="1314800.A0A1B7NDT0"/>
<dbReference type="AlphaFoldDB" id="A0A1B7NDT0"/>
<evidence type="ECO:0000256" key="1">
    <source>
        <dbReference type="SAM" id="MobiDB-lite"/>
    </source>
</evidence>
<feature type="region of interest" description="Disordered" evidence="1">
    <location>
        <begin position="322"/>
        <end position="360"/>
    </location>
</feature>